<dbReference type="PROSITE" id="PS51059">
    <property type="entry name" value="PARP_CATALYTIC"/>
    <property type="match status" value="1"/>
</dbReference>
<keyword evidence="3 6" id="KW-0808">Transferase</keyword>
<dbReference type="Gene3D" id="3.40.30.10">
    <property type="entry name" value="Glutaredoxin"/>
    <property type="match status" value="1"/>
</dbReference>
<comment type="subcellular location">
    <subcellularLocation>
        <location evidence="1">Nucleus</location>
    </subcellularLocation>
</comment>
<dbReference type="EC" id="2.4.2.-" evidence="6"/>
<sequence length="373" mass="42030">MEINNMQMIADQNIFKESDEIKIIDQLEPCEIFPRKYAVELPSLCQDSFDQALANSLFNLTNPQPLALYIYDARSVNTDVFNALVLHSESINMYLAAQFSVWKWDLTEENYHELLTTVAVHAGEEVAAVIDSSPNEVYPLLLCLIFDRGQIKVEGVIQNMFSENEALAVLIQARDVFNARFELPDTSGLNLRSISTENWSIPASTLTEVPKQSVEFRRVAADFDGGASSVVRIDRIENTIWLMQYLNQKDIVDARLGYADTEKLLFHGCAYGAAGQILEEAFDHNRIGRHGTSYGHGFYFSSSRLMSDRYAAANPTTGEKRILMCRVLVGRSCRGDSSMTACPLTYDSTSNDSDIHVVYSNRHVLPEYLITYK</sequence>
<dbReference type="SMART" id="SM00594">
    <property type="entry name" value="UAS"/>
    <property type="match status" value="1"/>
</dbReference>
<evidence type="ECO:0000259" key="7">
    <source>
        <dbReference type="PROSITE" id="PS51059"/>
    </source>
</evidence>
<dbReference type="Pfam" id="PF21021">
    <property type="entry name" value="FAF1"/>
    <property type="match status" value="1"/>
</dbReference>
<dbReference type="InterPro" id="IPR049483">
    <property type="entry name" value="FAF1_2-like_UAS"/>
</dbReference>
<evidence type="ECO:0000256" key="2">
    <source>
        <dbReference type="ARBA" id="ARBA00022676"/>
    </source>
</evidence>
<evidence type="ECO:0000313" key="9">
    <source>
        <dbReference type="EMBL" id="CAF3559687.1"/>
    </source>
</evidence>
<keyword evidence="5" id="KW-0539">Nucleus</keyword>
<organism evidence="8 10">
    <name type="scientific">Rotaria socialis</name>
    <dbReference type="NCBI Taxonomy" id="392032"/>
    <lineage>
        <taxon>Eukaryota</taxon>
        <taxon>Metazoa</taxon>
        <taxon>Spiralia</taxon>
        <taxon>Gnathifera</taxon>
        <taxon>Rotifera</taxon>
        <taxon>Eurotatoria</taxon>
        <taxon>Bdelloidea</taxon>
        <taxon>Philodinida</taxon>
        <taxon>Philodinidae</taxon>
        <taxon>Rotaria</taxon>
    </lineage>
</organism>
<dbReference type="PANTHER" id="PTHR14453">
    <property type="entry name" value="PARP/ZINC FINGER CCCH TYPE DOMAIN CONTAINING PROTEIN"/>
    <property type="match status" value="1"/>
</dbReference>
<evidence type="ECO:0000256" key="5">
    <source>
        <dbReference type="ARBA" id="ARBA00023242"/>
    </source>
</evidence>
<comment type="caution">
    <text evidence="8">The sequence shown here is derived from an EMBL/GenBank/DDBJ whole genome shotgun (WGS) entry which is preliminary data.</text>
</comment>
<dbReference type="GO" id="GO:0005634">
    <property type="term" value="C:nucleus"/>
    <property type="evidence" value="ECO:0007669"/>
    <property type="project" value="UniProtKB-SubCell"/>
</dbReference>
<dbReference type="InterPro" id="IPR006577">
    <property type="entry name" value="UAS"/>
</dbReference>
<dbReference type="InterPro" id="IPR012317">
    <property type="entry name" value="Poly(ADP-ribose)pol_cat_dom"/>
</dbReference>
<dbReference type="InterPro" id="IPR052056">
    <property type="entry name" value="Mono-ARTD/PARP"/>
</dbReference>
<proteinExistence type="predicted"/>
<dbReference type="EMBL" id="CAJNYD010003986">
    <property type="protein sequence ID" value="CAF3559687.1"/>
    <property type="molecule type" value="Genomic_DNA"/>
</dbReference>
<dbReference type="GO" id="GO:0010629">
    <property type="term" value="P:negative regulation of gene expression"/>
    <property type="evidence" value="ECO:0007669"/>
    <property type="project" value="TreeGrafter"/>
</dbReference>
<accession>A0A818DGP6</accession>
<reference evidence="8" key="1">
    <citation type="submission" date="2021-02" db="EMBL/GenBank/DDBJ databases">
        <authorList>
            <person name="Nowell W R."/>
        </authorList>
    </citation>
    <scope>NUCLEOTIDE SEQUENCE</scope>
</reference>
<feature type="domain" description="PARP catalytic" evidence="7">
    <location>
        <begin position="193"/>
        <end position="373"/>
    </location>
</feature>
<evidence type="ECO:0000313" key="10">
    <source>
        <dbReference type="Proteomes" id="UP000663865"/>
    </source>
</evidence>
<dbReference type="Gene3D" id="3.90.228.10">
    <property type="match status" value="1"/>
</dbReference>
<dbReference type="GO" id="GO:0003714">
    <property type="term" value="F:transcription corepressor activity"/>
    <property type="evidence" value="ECO:0007669"/>
    <property type="project" value="TreeGrafter"/>
</dbReference>
<dbReference type="Proteomes" id="UP000663865">
    <property type="component" value="Unassembled WGS sequence"/>
</dbReference>
<evidence type="ECO:0000313" key="8">
    <source>
        <dbReference type="EMBL" id="CAF3442914.1"/>
    </source>
</evidence>
<keyword evidence="4 6" id="KW-0520">NAD</keyword>
<dbReference type="EMBL" id="CAJNYV010001875">
    <property type="protein sequence ID" value="CAF3442914.1"/>
    <property type="molecule type" value="Genomic_DNA"/>
</dbReference>
<dbReference type="GO" id="GO:0003950">
    <property type="term" value="F:NAD+ poly-ADP-ribosyltransferase activity"/>
    <property type="evidence" value="ECO:0007669"/>
    <property type="project" value="UniProtKB-UniRule"/>
</dbReference>
<evidence type="ECO:0000256" key="3">
    <source>
        <dbReference type="ARBA" id="ARBA00022679"/>
    </source>
</evidence>
<evidence type="ECO:0000256" key="4">
    <source>
        <dbReference type="ARBA" id="ARBA00023027"/>
    </source>
</evidence>
<dbReference type="AlphaFoldDB" id="A0A818DGP6"/>
<name>A0A818DGP6_9BILA</name>
<evidence type="ECO:0000256" key="6">
    <source>
        <dbReference type="RuleBase" id="RU362114"/>
    </source>
</evidence>
<evidence type="ECO:0000256" key="1">
    <source>
        <dbReference type="ARBA" id="ARBA00004123"/>
    </source>
</evidence>
<dbReference type="PANTHER" id="PTHR14453:SF67">
    <property type="entry name" value="POLY [ADP-RIBOSE] POLYMERASE"/>
    <property type="match status" value="1"/>
</dbReference>
<gene>
    <name evidence="8" type="ORF">KIK155_LOCUS11795</name>
    <name evidence="9" type="ORF">LUA448_LOCUS28387</name>
</gene>
<protein>
    <recommendedName>
        <fullName evidence="6">Poly [ADP-ribose] polymerase</fullName>
        <shortName evidence="6">PARP</shortName>
        <ecNumber evidence="6">2.4.2.-</ecNumber>
    </recommendedName>
</protein>
<dbReference type="Proteomes" id="UP000663833">
    <property type="component" value="Unassembled WGS sequence"/>
</dbReference>
<dbReference type="SUPFAM" id="SSF56399">
    <property type="entry name" value="ADP-ribosylation"/>
    <property type="match status" value="1"/>
</dbReference>
<dbReference type="Pfam" id="PF00644">
    <property type="entry name" value="PARP"/>
    <property type="match status" value="1"/>
</dbReference>
<keyword evidence="2 6" id="KW-0328">Glycosyltransferase</keyword>
<dbReference type="GO" id="GO:0005737">
    <property type="term" value="C:cytoplasm"/>
    <property type="evidence" value="ECO:0007669"/>
    <property type="project" value="TreeGrafter"/>
</dbReference>